<keyword evidence="1 4" id="KW-0560">Oxidoreductase</keyword>
<feature type="domain" description="Fe-containing alcohol dehydrogenase-like C-terminal" evidence="3">
    <location>
        <begin position="191"/>
        <end position="390"/>
    </location>
</feature>
<evidence type="ECO:0000313" key="4">
    <source>
        <dbReference type="EMBL" id="SQJ02389.1"/>
    </source>
</evidence>
<feature type="domain" description="Alcohol dehydrogenase iron-type/glycerol dehydrogenase GldA" evidence="2">
    <location>
        <begin position="10"/>
        <end position="180"/>
    </location>
</feature>
<evidence type="ECO:0000313" key="5">
    <source>
        <dbReference type="Proteomes" id="UP000249008"/>
    </source>
</evidence>
<dbReference type="GO" id="GO:0005829">
    <property type="term" value="C:cytosol"/>
    <property type="evidence" value="ECO:0007669"/>
    <property type="project" value="TreeGrafter"/>
</dbReference>
<dbReference type="Pfam" id="PF25137">
    <property type="entry name" value="ADH_Fe_C"/>
    <property type="match status" value="1"/>
</dbReference>
<accession>A0AAX2JBT8</accession>
<dbReference type="EC" id="1.1.1.-" evidence="4"/>
<dbReference type="Proteomes" id="UP000249008">
    <property type="component" value="Chromosome 1"/>
</dbReference>
<dbReference type="GO" id="GO:0008106">
    <property type="term" value="F:alcohol dehydrogenase (NADP+) activity"/>
    <property type="evidence" value="ECO:0007669"/>
    <property type="project" value="TreeGrafter"/>
</dbReference>
<reference evidence="4 5" key="1">
    <citation type="submission" date="2018-06" db="EMBL/GenBank/DDBJ databases">
        <authorList>
            <consortium name="Pathogen Informatics"/>
            <person name="Doyle S."/>
        </authorList>
    </citation>
    <scope>NUCLEOTIDE SEQUENCE [LARGE SCALE GENOMIC DNA]</scope>
    <source>
        <strain evidence="4 5">NCTC12112</strain>
    </source>
</reference>
<dbReference type="GeneID" id="78455901"/>
<dbReference type="InterPro" id="IPR044731">
    <property type="entry name" value="BDH-like"/>
</dbReference>
<dbReference type="SUPFAM" id="SSF56796">
    <property type="entry name" value="Dehydroquinate synthase-like"/>
    <property type="match status" value="1"/>
</dbReference>
<organism evidence="4 5">
    <name type="scientific">Fusobacterium ulcerans</name>
    <dbReference type="NCBI Taxonomy" id="861"/>
    <lineage>
        <taxon>Bacteria</taxon>
        <taxon>Fusobacteriati</taxon>
        <taxon>Fusobacteriota</taxon>
        <taxon>Fusobacteriia</taxon>
        <taxon>Fusobacteriales</taxon>
        <taxon>Fusobacteriaceae</taxon>
        <taxon>Fusobacterium</taxon>
    </lineage>
</organism>
<dbReference type="AlphaFoldDB" id="A0AAX2JBT8"/>
<sequence>MKNFNYNVSTKILFGTGKVDELGNEVKKIGSRVLLVYGKGSIKRNGLYDKVIEVLKREEISIFELPNVDPNPRIECVYYGAEICKRENINLILAIGGGSTIDCAKAIAAQSRYNGDIWEDLYVKNKMKQLTSALPVASVLTLAATGSEMNGNSVISNMNENRKLAIGSDLLRPVFSILDPIYTYSVNKYHTAAGTADIMSHIFEQYFSPDHDGFLQNRLMEGLLKTIIHFGPIAYNEPENYEARANLMWGSSLALNGLLTYGKISTDWATHGMEHELSAYHDITHGVGLAILTPVWMEYVLSEENVHRFVEYGKYVWDISGDDPMVIAKEAINKTREFFKSLDIPSTLREVGIEEENLERMADAAVAFGPLGTMKKLHKADVLEILKRAF</sequence>
<evidence type="ECO:0000259" key="2">
    <source>
        <dbReference type="Pfam" id="PF00465"/>
    </source>
</evidence>
<dbReference type="KEGG" id="ful:C4N20_13825"/>
<dbReference type="GO" id="GO:1990002">
    <property type="term" value="F:methylglyoxal reductase (NADPH) (acetol producing) activity"/>
    <property type="evidence" value="ECO:0007669"/>
    <property type="project" value="TreeGrafter"/>
</dbReference>
<dbReference type="InterPro" id="IPR001670">
    <property type="entry name" value="ADH_Fe/GldA"/>
</dbReference>
<dbReference type="EMBL" id="LS483487">
    <property type="protein sequence ID" value="SQJ02389.1"/>
    <property type="molecule type" value="Genomic_DNA"/>
</dbReference>
<name>A0AAX2JBT8_9FUSO</name>
<dbReference type="GO" id="GO:1990362">
    <property type="term" value="F:butanol dehydrogenase (NAD+) activity"/>
    <property type="evidence" value="ECO:0007669"/>
    <property type="project" value="InterPro"/>
</dbReference>
<proteinExistence type="predicted"/>
<dbReference type="PANTHER" id="PTHR43633">
    <property type="entry name" value="ALCOHOL DEHYDROGENASE YQHD"/>
    <property type="match status" value="1"/>
</dbReference>
<dbReference type="CDD" id="cd08187">
    <property type="entry name" value="BDH"/>
    <property type="match status" value="1"/>
</dbReference>
<dbReference type="PROSITE" id="PS00060">
    <property type="entry name" value="ADH_IRON_2"/>
    <property type="match status" value="1"/>
</dbReference>
<dbReference type="Gene3D" id="1.20.1090.10">
    <property type="entry name" value="Dehydroquinate synthase-like - alpha domain"/>
    <property type="match status" value="1"/>
</dbReference>
<dbReference type="Gene3D" id="3.40.50.1970">
    <property type="match status" value="1"/>
</dbReference>
<dbReference type="PANTHER" id="PTHR43633:SF1">
    <property type="entry name" value="ALCOHOL DEHYDROGENASE YQHD"/>
    <property type="match status" value="1"/>
</dbReference>
<dbReference type="FunFam" id="3.40.50.1970:FF:000003">
    <property type="entry name" value="Alcohol dehydrogenase, iron-containing"/>
    <property type="match status" value="1"/>
</dbReference>
<evidence type="ECO:0000256" key="1">
    <source>
        <dbReference type="ARBA" id="ARBA00023002"/>
    </source>
</evidence>
<dbReference type="InterPro" id="IPR056798">
    <property type="entry name" value="ADH_Fe_C"/>
</dbReference>
<dbReference type="Pfam" id="PF00465">
    <property type="entry name" value="Fe-ADH"/>
    <property type="match status" value="1"/>
</dbReference>
<dbReference type="RefSeq" id="WP_005977542.1">
    <property type="nucleotide sequence ID" value="NZ_CABKNW010000002.1"/>
</dbReference>
<dbReference type="GO" id="GO:0046872">
    <property type="term" value="F:metal ion binding"/>
    <property type="evidence" value="ECO:0007669"/>
    <property type="project" value="InterPro"/>
</dbReference>
<dbReference type="InterPro" id="IPR018211">
    <property type="entry name" value="ADH_Fe_CS"/>
</dbReference>
<evidence type="ECO:0000259" key="3">
    <source>
        <dbReference type="Pfam" id="PF25137"/>
    </source>
</evidence>
<gene>
    <name evidence="4" type="primary">bdhA_1</name>
    <name evidence="4" type="ORF">NCTC12112_01334</name>
</gene>
<protein>
    <submittedName>
        <fullName evidence="4">NADH-dependent butanol dehydrogenase A</fullName>
        <ecNumber evidence="4">1.1.1.-</ecNumber>
    </submittedName>
</protein>